<keyword evidence="2 10" id="KW-0812">Transmembrane</keyword>
<evidence type="ECO:0000256" key="4">
    <source>
        <dbReference type="ARBA" id="ARBA00022946"/>
    </source>
</evidence>
<evidence type="ECO:0000313" key="15">
    <source>
        <dbReference type="Proteomes" id="UP000230605"/>
    </source>
</evidence>
<evidence type="ECO:0000256" key="6">
    <source>
        <dbReference type="ARBA" id="ARBA00023054"/>
    </source>
</evidence>
<proteinExistence type="inferred from homology"/>
<reference evidence="13 15" key="1">
    <citation type="submission" date="2015-10" db="EMBL/GenBank/DDBJ databases">
        <title>The cercosporin biosynthetic gene cluster was horizontally transferred to several fungal lineages and shown to be expanded in Cercospora beticola based on microsynteny with recipient genomes.</title>
        <authorList>
            <person name="De Jonge R."/>
            <person name="Ebert M.K."/>
            <person name="Suttle J.C."/>
            <person name="Jurick Ii W.M."/>
            <person name="Secor G.A."/>
            <person name="Thomma B.P."/>
            <person name="Van De Peer Y."/>
            <person name="Bolton M.D."/>
        </authorList>
    </citation>
    <scope>NUCLEOTIDE SEQUENCE [LARGE SCALE GENOMIC DNA]</scope>
    <source>
        <strain evidence="13 15">09-40</strain>
    </source>
</reference>
<keyword evidence="3 10" id="KW-0999">Mitochondrion inner membrane</keyword>
<evidence type="ECO:0000256" key="1">
    <source>
        <dbReference type="ARBA" id="ARBA00007472"/>
    </source>
</evidence>
<keyword evidence="5 10" id="KW-1133">Transmembrane helix</keyword>
<evidence type="ECO:0000256" key="2">
    <source>
        <dbReference type="ARBA" id="ARBA00022692"/>
    </source>
</evidence>
<keyword evidence="8 10" id="KW-0472">Membrane</keyword>
<dbReference type="OrthoDB" id="5595506at2759"/>
<comment type="function">
    <text evidence="9">Required for the maintenance of the structure of the mitochondrial inner membrane. Involved in mitochondrial morphology. Causes growth arrest when highly overexpressed.</text>
</comment>
<feature type="transmembrane region" description="Helical" evidence="10">
    <location>
        <begin position="488"/>
        <end position="507"/>
    </location>
</feature>
<evidence type="ECO:0000256" key="9">
    <source>
        <dbReference type="ARBA" id="ARBA00024807"/>
    </source>
</evidence>
<evidence type="ECO:0000256" key="11">
    <source>
        <dbReference type="SAM" id="Coils"/>
    </source>
</evidence>
<gene>
    <name evidence="13" type="ORF">CB0940_07342</name>
    <name evidence="14" type="ORF">RHO25_007918</name>
</gene>
<feature type="region of interest" description="Disordered" evidence="12">
    <location>
        <begin position="96"/>
        <end position="168"/>
    </location>
</feature>
<dbReference type="PANTHER" id="PTHR31961:SF3">
    <property type="entry name" value="SENSITIVE TO HIGH EXPRESSION PROTEIN 9, MITOCHONDRIAL"/>
    <property type="match status" value="1"/>
</dbReference>
<reference evidence="14 16" key="2">
    <citation type="submission" date="2023-09" db="EMBL/GenBank/DDBJ databases">
        <title>Complete-Gapless Cercospora beticola genome.</title>
        <authorList>
            <person name="Wyatt N.A."/>
            <person name="Spanner R.E."/>
            <person name="Bolton M.D."/>
        </authorList>
    </citation>
    <scope>NUCLEOTIDE SEQUENCE [LARGE SCALE GENOMIC DNA]</scope>
    <source>
        <strain evidence="14">Cb09-40</strain>
    </source>
</reference>
<sequence>MSFAGRTLGRWTSTTTRWSTATLPRSRAAWTCAECREQLVVRPTRTDKIGTLSVWARGFSSTTRRQDDKTEERLRRIQEENAARIRKEEEEARLRAEQKAQRLRHEEAEAQRREAEAQQRLQEQDEPKPQPSLSSQPQNTTATSTAPVTAAESSTTLPSHADSRRSDVQKRLTQFLDDLLLHASRIGQQVNQYTGTDYSGIENLRKEISSQEQKVRQLRRAVDEARNVHHDAYAQQTASQREIVALLERKSSWSPTDLERYMSLVRSEHLNEQSVSSAKSNLDVAENSLEEARSLLERLERKQYHEEQIWSDTIRRNSTWVTFGLMGFNIILLLANIVIFEPWRRKKIAKDVKGLLDEKAAVEEKRTARETGVEVSEKGVQVDEAELRSLEEFEKLKRAEEERPCDIAPPAETQESASTLTTGEMLPLEASEVVGAVPNVSDDIAKRKAATTEQPQPVRSMWEFYQDALSDLFSERIVQMRKVDVTNIALQGAASGFAIMGLLFVLLRPK</sequence>
<dbReference type="EMBL" id="CP134188">
    <property type="protein sequence ID" value="WPB03281.1"/>
    <property type="molecule type" value="Genomic_DNA"/>
</dbReference>
<feature type="coiled-coil region" evidence="11">
    <location>
        <begin position="275"/>
        <end position="302"/>
    </location>
</feature>
<dbReference type="AlphaFoldDB" id="A0A2G5H889"/>
<protein>
    <recommendedName>
        <fullName evidence="10">Sensitive to high expression protein 9, mitochondrial</fullName>
    </recommendedName>
</protein>
<accession>A0A2G5H889</accession>
<keyword evidence="4 10" id="KW-0809">Transit peptide</keyword>
<evidence type="ECO:0000256" key="10">
    <source>
        <dbReference type="RuleBase" id="RU364128"/>
    </source>
</evidence>
<dbReference type="Pfam" id="PF05546">
    <property type="entry name" value="She9_MDM33"/>
    <property type="match status" value="1"/>
</dbReference>
<evidence type="ECO:0000313" key="14">
    <source>
        <dbReference type="EMBL" id="WPB03281.1"/>
    </source>
</evidence>
<comment type="subunit">
    <text evidence="10">Homooligomer.</text>
</comment>
<name>A0A2G5H889_CERBT</name>
<evidence type="ECO:0000256" key="7">
    <source>
        <dbReference type="ARBA" id="ARBA00023128"/>
    </source>
</evidence>
<comment type="subcellular location">
    <subcellularLocation>
        <location evidence="10">Mitochondrion inner membrane</location>
        <topology evidence="10">Multi-pass membrane protein</topology>
    </subcellularLocation>
</comment>
<keyword evidence="6 11" id="KW-0175">Coiled coil</keyword>
<keyword evidence="7 10" id="KW-0496">Mitochondrion</keyword>
<feature type="coiled-coil region" evidence="11">
    <location>
        <begin position="201"/>
        <end position="228"/>
    </location>
</feature>
<feature type="compositionally biased region" description="Low complexity" evidence="12">
    <location>
        <begin position="131"/>
        <end position="156"/>
    </location>
</feature>
<dbReference type="Proteomes" id="UP000230605">
    <property type="component" value="Chromosome 5"/>
</dbReference>
<evidence type="ECO:0000256" key="12">
    <source>
        <dbReference type="SAM" id="MobiDB-lite"/>
    </source>
</evidence>
<dbReference type="GO" id="GO:0007007">
    <property type="term" value="P:inner mitochondrial membrane organization"/>
    <property type="evidence" value="ECO:0007669"/>
    <property type="project" value="TreeGrafter"/>
</dbReference>
<evidence type="ECO:0000256" key="5">
    <source>
        <dbReference type="ARBA" id="ARBA00022989"/>
    </source>
</evidence>
<keyword evidence="16" id="KW-1185">Reference proteome</keyword>
<comment type="similarity">
    <text evidence="1 10">Belongs to the SHE9 family.</text>
</comment>
<evidence type="ECO:0000313" key="13">
    <source>
        <dbReference type="EMBL" id="PIA88462.1"/>
    </source>
</evidence>
<feature type="compositionally biased region" description="Basic and acidic residues" evidence="12">
    <location>
        <begin position="96"/>
        <end position="128"/>
    </location>
</feature>
<dbReference type="Proteomes" id="UP001302367">
    <property type="component" value="Chromosome 5"/>
</dbReference>
<feature type="transmembrane region" description="Helical" evidence="10">
    <location>
        <begin position="320"/>
        <end position="340"/>
    </location>
</feature>
<dbReference type="InterPro" id="IPR008839">
    <property type="entry name" value="MDM33_fungi"/>
</dbReference>
<dbReference type="EMBL" id="LKMD01000108">
    <property type="protein sequence ID" value="PIA88462.1"/>
    <property type="molecule type" value="Genomic_DNA"/>
</dbReference>
<evidence type="ECO:0000313" key="16">
    <source>
        <dbReference type="Proteomes" id="UP001302367"/>
    </source>
</evidence>
<evidence type="ECO:0000256" key="8">
    <source>
        <dbReference type="ARBA" id="ARBA00023136"/>
    </source>
</evidence>
<organism evidence="13 15">
    <name type="scientific">Cercospora beticola</name>
    <name type="common">Sugarbeet leaf spot fungus</name>
    <dbReference type="NCBI Taxonomy" id="122368"/>
    <lineage>
        <taxon>Eukaryota</taxon>
        <taxon>Fungi</taxon>
        <taxon>Dikarya</taxon>
        <taxon>Ascomycota</taxon>
        <taxon>Pezizomycotina</taxon>
        <taxon>Dothideomycetes</taxon>
        <taxon>Dothideomycetidae</taxon>
        <taxon>Mycosphaerellales</taxon>
        <taxon>Mycosphaerellaceae</taxon>
        <taxon>Cercospora</taxon>
    </lineage>
</organism>
<dbReference type="GO" id="GO:0005743">
    <property type="term" value="C:mitochondrial inner membrane"/>
    <property type="evidence" value="ECO:0007669"/>
    <property type="project" value="UniProtKB-SubCell"/>
</dbReference>
<feature type="region of interest" description="Disordered" evidence="12">
    <location>
        <begin position="399"/>
        <end position="419"/>
    </location>
</feature>
<evidence type="ECO:0000256" key="3">
    <source>
        <dbReference type="ARBA" id="ARBA00022792"/>
    </source>
</evidence>
<dbReference type="PANTHER" id="PTHR31961">
    <property type="entry name" value="SENSITIVE TO HIGH EXPRESSION PROTEIN 9, MITOCHONDRIAL"/>
    <property type="match status" value="1"/>
</dbReference>